<dbReference type="AlphaFoldDB" id="A0A5B7E502"/>
<proteinExistence type="predicted"/>
<evidence type="ECO:0000313" key="2">
    <source>
        <dbReference type="EMBL" id="MPC29080.1"/>
    </source>
</evidence>
<comment type="caution">
    <text evidence="2">The sequence shown here is derived from an EMBL/GenBank/DDBJ whole genome shotgun (WGS) entry which is preliminary data.</text>
</comment>
<name>A0A5B7E502_PORTR</name>
<gene>
    <name evidence="2" type="ORF">E2C01_022297</name>
</gene>
<feature type="region of interest" description="Disordered" evidence="1">
    <location>
        <begin position="24"/>
        <end position="50"/>
    </location>
</feature>
<dbReference type="OrthoDB" id="6366904at2759"/>
<evidence type="ECO:0000256" key="1">
    <source>
        <dbReference type="SAM" id="MobiDB-lite"/>
    </source>
</evidence>
<evidence type="ECO:0000313" key="3">
    <source>
        <dbReference type="Proteomes" id="UP000324222"/>
    </source>
</evidence>
<accession>A0A5B7E502</accession>
<dbReference type="Proteomes" id="UP000324222">
    <property type="component" value="Unassembled WGS sequence"/>
</dbReference>
<reference evidence="2 3" key="1">
    <citation type="submission" date="2019-05" db="EMBL/GenBank/DDBJ databases">
        <title>Another draft genome of Portunus trituberculatus and its Hox gene families provides insights of decapod evolution.</title>
        <authorList>
            <person name="Jeong J.-H."/>
            <person name="Song I."/>
            <person name="Kim S."/>
            <person name="Choi T."/>
            <person name="Kim D."/>
            <person name="Ryu S."/>
            <person name="Kim W."/>
        </authorList>
    </citation>
    <scope>NUCLEOTIDE SEQUENCE [LARGE SCALE GENOMIC DNA]</scope>
    <source>
        <tissue evidence="2">Muscle</tissue>
    </source>
</reference>
<protein>
    <recommendedName>
        <fullName evidence="4">Reverse transcriptase domain-containing protein</fullName>
    </recommendedName>
</protein>
<organism evidence="2 3">
    <name type="scientific">Portunus trituberculatus</name>
    <name type="common">Swimming crab</name>
    <name type="synonym">Neptunus trituberculatus</name>
    <dbReference type="NCBI Taxonomy" id="210409"/>
    <lineage>
        <taxon>Eukaryota</taxon>
        <taxon>Metazoa</taxon>
        <taxon>Ecdysozoa</taxon>
        <taxon>Arthropoda</taxon>
        <taxon>Crustacea</taxon>
        <taxon>Multicrustacea</taxon>
        <taxon>Malacostraca</taxon>
        <taxon>Eumalacostraca</taxon>
        <taxon>Eucarida</taxon>
        <taxon>Decapoda</taxon>
        <taxon>Pleocyemata</taxon>
        <taxon>Brachyura</taxon>
        <taxon>Eubrachyura</taxon>
        <taxon>Portunoidea</taxon>
        <taxon>Portunidae</taxon>
        <taxon>Portuninae</taxon>
        <taxon>Portunus</taxon>
    </lineage>
</organism>
<sequence>MTYSMVAHARPAGDAALLAMLNGEVPGPEVQPPQTGEWDTPGQHPQSLPLQPTDGTAVALPFHDDTVLLSYADNLALVVTRRGNKLSRTQQELDLISWKCEELGVKILAKIAHAMMVKAVNPAWQLHIQGVGLAWTKSYQYLEVWVDKQLSFMVHVAYLREMTQARLNMMWATTHLTEGATYSVLRLYYVQAIRSLVDYSIPPPAGVTRGAAECCHEDHARGTKVVQHDADPYRLHEPRNKLPSEIKGCARIDIFKKKLKTYLFKEVYDFNGLEIEDNYRC</sequence>
<evidence type="ECO:0008006" key="4">
    <source>
        <dbReference type="Google" id="ProtNLM"/>
    </source>
</evidence>
<dbReference type="EMBL" id="VSRR010002012">
    <property type="protein sequence ID" value="MPC29080.1"/>
    <property type="molecule type" value="Genomic_DNA"/>
</dbReference>
<keyword evidence="3" id="KW-1185">Reference proteome</keyword>